<keyword evidence="13" id="KW-0472">Membrane</keyword>
<evidence type="ECO:0000259" key="16">
    <source>
        <dbReference type="Pfam" id="PF04757"/>
    </source>
</evidence>
<sequence>MADAAELAHMARAPHPHPARRVTQLDSIRSNTSLTGAVARMLDDLPDLDPDRLLGFLRPAIESLKALLLRLVPFLPLIRHLALDTDGPDASAIPLSFGQQLLGLSFVPADAVGASKTGPATLPSPGRRRLLQFLVLHALVPWAAEHAETLLTQLSLAAEADNVAAGPAGQLPKPTGSLIQVALQAVRITMRLTQLAQLVNFLGFLFGGRYPTLSSRITGLQLYPAGERAFGPPSAAEGSFPWMHRDILWDAVGTFAFFAGPYIPPMVDLAAGLGRHAGRALAAGARALLAPDEKPAAKAAPVAGVPPDAPFECAFCRAPEAAVAVAIAPCGHRACYTCVGGAHAARGIPLRFDTGSGPQGDPAMSTFVLPMPPAGRTPPLVAEPLVGEVAAPAPDPGPQSVLEVVSGLALFPLECPRCATAIQAVALWP</sequence>
<feature type="region of interest" description="Disordered" evidence="15">
    <location>
        <begin position="1"/>
        <end position="20"/>
    </location>
</feature>
<keyword evidence="9" id="KW-0833">Ubl conjugation pathway</keyword>
<dbReference type="AlphaFoldDB" id="A0A058Z3P2"/>
<keyword evidence="18" id="KW-1185">Reference proteome</keyword>
<feature type="domain" description="Pex N-terminal" evidence="16">
    <location>
        <begin position="96"/>
        <end position="263"/>
    </location>
</feature>
<dbReference type="PANTHER" id="PTHR23350">
    <property type="entry name" value="PEROXISOME ASSEMBLY PROTEIN 10"/>
    <property type="match status" value="1"/>
</dbReference>
<evidence type="ECO:0000256" key="2">
    <source>
        <dbReference type="ARBA" id="ARBA00004906"/>
    </source>
</evidence>
<evidence type="ECO:0000256" key="5">
    <source>
        <dbReference type="ARBA" id="ARBA00022679"/>
    </source>
</evidence>
<evidence type="ECO:0000256" key="14">
    <source>
        <dbReference type="ARBA" id="ARBA00023140"/>
    </source>
</evidence>
<evidence type="ECO:0000313" key="17">
    <source>
        <dbReference type="EMBL" id="KCV68880.1"/>
    </source>
</evidence>
<dbReference type="InterPro" id="IPR025654">
    <property type="entry name" value="PEX2/10"/>
</dbReference>
<name>A0A058Z3P2_FONAL</name>
<accession>A0A058Z3P2</accession>
<reference evidence="17" key="1">
    <citation type="submission" date="2013-04" db="EMBL/GenBank/DDBJ databases">
        <title>The Genome Sequence of Fonticula alba ATCC 38817.</title>
        <authorList>
            <consortium name="The Broad Institute Genomics Platform"/>
            <person name="Russ C."/>
            <person name="Cuomo C."/>
            <person name="Burger G."/>
            <person name="Gray M.W."/>
            <person name="Holland P.W.H."/>
            <person name="King N."/>
            <person name="Lang F.B.F."/>
            <person name="Roger A.J."/>
            <person name="Ruiz-Trillo I."/>
            <person name="Brown M."/>
            <person name="Walker B."/>
            <person name="Young S."/>
            <person name="Zeng Q."/>
            <person name="Gargeya S."/>
            <person name="Fitzgerald M."/>
            <person name="Haas B."/>
            <person name="Abouelleil A."/>
            <person name="Allen A.W."/>
            <person name="Alvarado L."/>
            <person name="Arachchi H.M."/>
            <person name="Berlin A.M."/>
            <person name="Chapman S.B."/>
            <person name="Gainer-Dewar J."/>
            <person name="Goldberg J."/>
            <person name="Griggs A."/>
            <person name="Gujja S."/>
            <person name="Hansen M."/>
            <person name="Howarth C."/>
            <person name="Imamovic A."/>
            <person name="Ireland A."/>
            <person name="Larimer J."/>
            <person name="McCowan C."/>
            <person name="Murphy C."/>
            <person name="Pearson M."/>
            <person name="Poon T.W."/>
            <person name="Priest M."/>
            <person name="Roberts A."/>
            <person name="Saif S."/>
            <person name="Shea T."/>
            <person name="Sisk P."/>
            <person name="Sykes S."/>
            <person name="Wortman J."/>
            <person name="Nusbaum C."/>
            <person name="Birren B."/>
        </authorList>
    </citation>
    <scope>NUCLEOTIDE SEQUENCE [LARGE SCALE GENOMIC DNA]</scope>
    <source>
        <strain evidence="17">ATCC 38817</strain>
    </source>
</reference>
<evidence type="ECO:0000256" key="8">
    <source>
        <dbReference type="ARBA" id="ARBA00022771"/>
    </source>
</evidence>
<evidence type="ECO:0000256" key="4">
    <source>
        <dbReference type="ARBA" id="ARBA00022448"/>
    </source>
</evidence>
<evidence type="ECO:0000256" key="9">
    <source>
        <dbReference type="ARBA" id="ARBA00022786"/>
    </source>
</evidence>
<evidence type="ECO:0000313" key="18">
    <source>
        <dbReference type="Proteomes" id="UP000030693"/>
    </source>
</evidence>
<keyword evidence="12" id="KW-1133">Transmembrane helix</keyword>
<comment type="subcellular location">
    <subcellularLocation>
        <location evidence="1">Peroxisome membrane</location>
        <topology evidence="1">Multi-pass membrane protein</topology>
    </subcellularLocation>
</comment>
<protein>
    <recommendedName>
        <fullName evidence="16">Pex N-terminal domain-containing protein</fullName>
    </recommendedName>
</protein>
<dbReference type="CDD" id="cd16449">
    <property type="entry name" value="RING-HC"/>
    <property type="match status" value="1"/>
</dbReference>
<evidence type="ECO:0000256" key="13">
    <source>
        <dbReference type="ARBA" id="ARBA00023136"/>
    </source>
</evidence>
<dbReference type="GeneID" id="20529023"/>
<keyword evidence="14" id="KW-0576">Peroxisome</keyword>
<dbReference type="GO" id="GO:0005778">
    <property type="term" value="C:peroxisomal membrane"/>
    <property type="evidence" value="ECO:0007669"/>
    <property type="project" value="UniProtKB-SubCell"/>
</dbReference>
<dbReference type="GO" id="GO:0008270">
    <property type="term" value="F:zinc ion binding"/>
    <property type="evidence" value="ECO:0007669"/>
    <property type="project" value="UniProtKB-KW"/>
</dbReference>
<evidence type="ECO:0000256" key="7">
    <source>
        <dbReference type="ARBA" id="ARBA00022723"/>
    </source>
</evidence>
<dbReference type="GO" id="GO:0016740">
    <property type="term" value="F:transferase activity"/>
    <property type="evidence" value="ECO:0007669"/>
    <property type="project" value="UniProtKB-KW"/>
</dbReference>
<keyword evidence="5" id="KW-0808">Transferase</keyword>
<dbReference type="RefSeq" id="XP_009496451.1">
    <property type="nucleotide sequence ID" value="XM_009498176.1"/>
</dbReference>
<dbReference type="InterPro" id="IPR006845">
    <property type="entry name" value="Pex_N"/>
</dbReference>
<evidence type="ECO:0000256" key="6">
    <source>
        <dbReference type="ARBA" id="ARBA00022692"/>
    </source>
</evidence>
<dbReference type="PANTHER" id="PTHR23350:SF4">
    <property type="entry name" value="PEROXISOME BIOGENESIS FACTOR 2"/>
    <property type="match status" value="1"/>
</dbReference>
<evidence type="ECO:0000256" key="12">
    <source>
        <dbReference type="ARBA" id="ARBA00022989"/>
    </source>
</evidence>
<keyword evidence="8" id="KW-0863">Zinc-finger</keyword>
<evidence type="ECO:0000256" key="1">
    <source>
        <dbReference type="ARBA" id="ARBA00004585"/>
    </source>
</evidence>
<evidence type="ECO:0000256" key="15">
    <source>
        <dbReference type="SAM" id="MobiDB-lite"/>
    </source>
</evidence>
<dbReference type="GO" id="GO:0016558">
    <property type="term" value="P:protein import into peroxisome matrix"/>
    <property type="evidence" value="ECO:0007669"/>
    <property type="project" value="InterPro"/>
</dbReference>
<keyword evidence="7" id="KW-0479">Metal-binding</keyword>
<proteinExistence type="inferred from homology"/>
<comment type="pathway">
    <text evidence="2">Protein modification; protein ubiquitination.</text>
</comment>
<organism evidence="17">
    <name type="scientific">Fonticula alba</name>
    <name type="common">Slime mold</name>
    <dbReference type="NCBI Taxonomy" id="691883"/>
    <lineage>
        <taxon>Eukaryota</taxon>
        <taxon>Rotosphaerida</taxon>
        <taxon>Fonticulaceae</taxon>
        <taxon>Fonticula</taxon>
    </lineage>
</organism>
<evidence type="ECO:0000256" key="10">
    <source>
        <dbReference type="ARBA" id="ARBA00022833"/>
    </source>
</evidence>
<comment type="similarity">
    <text evidence="3">Belongs to the pex2/pex10/pex12 family.</text>
</comment>
<keyword evidence="11" id="KW-0653">Protein transport</keyword>
<gene>
    <name evidence="17" type="ORF">H696_04298</name>
</gene>
<keyword evidence="10" id="KW-0862">Zinc</keyword>
<evidence type="ECO:0000256" key="3">
    <source>
        <dbReference type="ARBA" id="ARBA00008704"/>
    </source>
</evidence>
<dbReference type="EMBL" id="KB932207">
    <property type="protein sequence ID" value="KCV68880.1"/>
    <property type="molecule type" value="Genomic_DNA"/>
</dbReference>
<keyword evidence="6" id="KW-0812">Transmembrane</keyword>
<evidence type="ECO:0000256" key="11">
    <source>
        <dbReference type="ARBA" id="ARBA00022927"/>
    </source>
</evidence>
<dbReference type="OrthoDB" id="1701437at2759"/>
<keyword evidence="4" id="KW-0813">Transport</keyword>
<dbReference type="Pfam" id="PF04757">
    <property type="entry name" value="Pex2_Pex12"/>
    <property type="match status" value="1"/>
</dbReference>
<dbReference type="STRING" id="691883.A0A058Z3P2"/>
<dbReference type="Proteomes" id="UP000030693">
    <property type="component" value="Unassembled WGS sequence"/>
</dbReference>